<evidence type="ECO:0000313" key="2">
    <source>
        <dbReference type="Proteomes" id="UP000034588"/>
    </source>
</evidence>
<dbReference type="EMBL" id="LCQD01000006">
    <property type="protein sequence ID" value="KKW12971.1"/>
    <property type="molecule type" value="Genomic_DNA"/>
</dbReference>
<protein>
    <submittedName>
        <fullName evidence="1">Uncharacterized protein</fullName>
    </submittedName>
</protein>
<dbReference type="Proteomes" id="UP000034588">
    <property type="component" value="Unassembled WGS sequence"/>
</dbReference>
<name>A0A0G1W2I4_9BACT</name>
<organism evidence="1 2">
    <name type="scientific">Candidatus Gottesmanbacteria bacterium GW2011_GWB1_49_7</name>
    <dbReference type="NCBI Taxonomy" id="1618448"/>
    <lineage>
        <taxon>Bacteria</taxon>
        <taxon>Candidatus Gottesmaniibacteriota</taxon>
    </lineage>
</organism>
<accession>A0A0G1W2I4</accession>
<dbReference type="AlphaFoldDB" id="A0A0G1W2I4"/>
<reference evidence="1 2" key="1">
    <citation type="journal article" date="2015" name="Nature">
        <title>rRNA introns, odd ribosomes, and small enigmatic genomes across a large radiation of phyla.</title>
        <authorList>
            <person name="Brown C.T."/>
            <person name="Hug L.A."/>
            <person name="Thomas B.C."/>
            <person name="Sharon I."/>
            <person name="Castelle C.J."/>
            <person name="Singh A."/>
            <person name="Wilkins M.J."/>
            <person name="Williams K.H."/>
            <person name="Banfield J.F."/>
        </authorList>
    </citation>
    <scope>NUCLEOTIDE SEQUENCE [LARGE SCALE GENOMIC DNA]</scope>
</reference>
<sequence length="115" mass="12941">MKTAYLIATLDTSVCPPIVVKVNTYSEANPTVMGRMTNAVLLSVNGSDLDEAFDTIEVTVRNHPSYAWVKPYMPKTENGRNDFTASIRFQDYLRGFKSRMVCWSRTRTAAKLLKG</sequence>
<comment type="caution">
    <text evidence="1">The sequence shown here is derived from an EMBL/GenBank/DDBJ whole genome shotgun (WGS) entry which is preliminary data.</text>
</comment>
<proteinExistence type="predicted"/>
<gene>
    <name evidence="1" type="ORF">UY48_C0006G0024</name>
</gene>
<evidence type="ECO:0000313" key="1">
    <source>
        <dbReference type="EMBL" id="KKW12971.1"/>
    </source>
</evidence>